<feature type="region of interest" description="Disordered" evidence="1">
    <location>
        <begin position="589"/>
        <end position="608"/>
    </location>
</feature>
<organism evidence="3 4">
    <name type="scientific">Marasmiellus scandens</name>
    <dbReference type="NCBI Taxonomy" id="2682957"/>
    <lineage>
        <taxon>Eukaryota</taxon>
        <taxon>Fungi</taxon>
        <taxon>Dikarya</taxon>
        <taxon>Basidiomycota</taxon>
        <taxon>Agaricomycotina</taxon>
        <taxon>Agaricomycetes</taxon>
        <taxon>Agaricomycetidae</taxon>
        <taxon>Agaricales</taxon>
        <taxon>Marasmiineae</taxon>
        <taxon>Omphalotaceae</taxon>
        <taxon>Marasmiellus</taxon>
    </lineage>
</organism>
<evidence type="ECO:0000313" key="4">
    <source>
        <dbReference type="Proteomes" id="UP001498398"/>
    </source>
</evidence>
<feature type="compositionally biased region" description="Low complexity" evidence="1">
    <location>
        <begin position="589"/>
        <end position="606"/>
    </location>
</feature>
<protein>
    <recommendedName>
        <fullName evidence="5">Heterokaryon incompatibility domain-containing protein</fullName>
    </recommendedName>
</protein>
<sequence>MMEETKYDSLSGKSTIQLPYSTVIQLPKRSFISRLFEEYPGVRGCGWFARHAEQRFHVFWNVVRVLSYIVFAPFVLAFPIVLVVFMMYLGISGDNMGSDYDDNDDSDEEGDSDDDDDDEETYYDIPIAVLRHPPEYRNSTVVVPHATYYDTGSNASTIYSPSNDVYETTNFEPHWMLEVQVLDGKYANSKQIVWEGHTRGHGYTAISYPIESAQILFERPGEQGPKPKGKKYSPADRRHIAKHLLKEYCSAKRAEEVSPNRTEYIWLDEFCISDARNDYEGFDDAEISRQRKEELSRIPDIFRGAATVVAFCHKPECKHVTLGCPWGKRLFTLGEILHAQKVACMTRIGDHDHHCSLSLESAQSFRERMMHHAAQNRKWHLHSLLRNSVNGGGDTWQSAIHALMVEAIRRDVETNFLHHELLGQGLNGLLPRRAHAQHLKGKDGWADLAWLLELNQGFYNAASLAAVCGLNENPSSGHGWLGPPIEPKAGNERLEPLVHAFPVGAGKDKVHLNIVGAKTIALEPYIKRNSDALYRIPAFKWKKIASMALLAVFWLIGFIFLLLGATTFSSDSPSTGTTTSKIGATRSVSSVSSSSSSSTTSSDPSSQGSATNIWIGILLIYLSSIAFNLFHLIVSSWYIERSGWVFLSSNKLDDGSEGDSAWGTTPETRLKQLDSGLEKLVEWGDEQMVPKWNTSGPQFKIGHLIDLRSRTKAQVVVTKRPNSIVVLGIHGSGVTCMLLNRPDGENKVAEKVGMVNLPPYILAQTERSGSLRVGIEAEENKKDRWASILQVIRRFLRVSCKGRTRKKSRN</sequence>
<dbReference type="Proteomes" id="UP001498398">
    <property type="component" value="Unassembled WGS sequence"/>
</dbReference>
<keyword evidence="2" id="KW-0812">Transmembrane</keyword>
<gene>
    <name evidence="3" type="ORF">VKT23_009721</name>
</gene>
<evidence type="ECO:0000313" key="3">
    <source>
        <dbReference type="EMBL" id="KAK7458721.1"/>
    </source>
</evidence>
<feature type="region of interest" description="Disordered" evidence="1">
    <location>
        <begin position="99"/>
        <end position="119"/>
    </location>
</feature>
<feature type="transmembrane region" description="Helical" evidence="2">
    <location>
        <begin position="613"/>
        <end position="634"/>
    </location>
</feature>
<dbReference type="EMBL" id="JBANRG010000017">
    <property type="protein sequence ID" value="KAK7458721.1"/>
    <property type="molecule type" value="Genomic_DNA"/>
</dbReference>
<name>A0ABR1JDT2_9AGAR</name>
<evidence type="ECO:0008006" key="5">
    <source>
        <dbReference type="Google" id="ProtNLM"/>
    </source>
</evidence>
<evidence type="ECO:0000256" key="1">
    <source>
        <dbReference type="SAM" id="MobiDB-lite"/>
    </source>
</evidence>
<feature type="transmembrane region" description="Helical" evidence="2">
    <location>
        <begin position="65"/>
        <end position="89"/>
    </location>
</feature>
<accession>A0ABR1JDT2</accession>
<reference evidence="3 4" key="1">
    <citation type="submission" date="2024-01" db="EMBL/GenBank/DDBJ databases">
        <title>A draft genome for the cacao thread blight pathogen Marasmiellus scandens.</title>
        <authorList>
            <person name="Baruah I.K."/>
            <person name="Leung J."/>
            <person name="Bukari Y."/>
            <person name="Amoako-Attah I."/>
            <person name="Meinhardt L.W."/>
            <person name="Bailey B.A."/>
            <person name="Cohen S.P."/>
        </authorList>
    </citation>
    <scope>NUCLEOTIDE SEQUENCE [LARGE SCALE GENOMIC DNA]</scope>
    <source>
        <strain evidence="3 4">GH-19</strain>
    </source>
</reference>
<keyword evidence="2" id="KW-1133">Transmembrane helix</keyword>
<comment type="caution">
    <text evidence="3">The sequence shown here is derived from an EMBL/GenBank/DDBJ whole genome shotgun (WGS) entry which is preliminary data.</text>
</comment>
<evidence type="ECO:0000256" key="2">
    <source>
        <dbReference type="SAM" id="Phobius"/>
    </source>
</evidence>
<keyword evidence="2" id="KW-0472">Membrane</keyword>
<keyword evidence="4" id="KW-1185">Reference proteome</keyword>
<feature type="transmembrane region" description="Helical" evidence="2">
    <location>
        <begin position="544"/>
        <end position="565"/>
    </location>
</feature>
<proteinExistence type="predicted"/>